<dbReference type="InterPro" id="IPR013216">
    <property type="entry name" value="Methyltransf_11"/>
</dbReference>
<keyword evidence="4" id="KW-0489">Methyltransferase</keyword>
<dbReference type="SUPFAM" id="SSF53335">
    <property type="entry name" value="S-adenosyl-L-methionine-dependent methyltransferases"/>
    <property type="match status" value="1"/>
</dbReference>
<evidence type="ECO:0000256" key="1">
    <source>
        <dbReference type="ARBA" id="ARBA00022679"/>
    </source>
</evidence>
<dbReference type="RefSeq" id="WP_110551979.1">
    <property type="nucleotide sequence ID" value="NZ_JACIBU010000001.1"/>
</dbReference>
<dbReference type="Gene3D" id="3.40.50.150">
    <property type="entry name" value="Vaccinia Virus protein VP39"/>
    <property type="match status" value="1"/>
</dbReference>
<feature type="domain" description="Methyltransferase type 11" evidence="2">
    <location>
        <begin position="47"/>
        <end position="136"/>
    </location>
</feature>
<evidence type="ECO:0000259" key="2">
    <source>
        <dbReference type="Pfam" id="PF08241"/>
    </source>
</evidence>
<dbReference type="EMBL" id="JACIBU010000001">
    <property type="protein sequence ID" value="MBB3678142.1"/>
    <property type="molecule type" value="Genomic_DNA"/>
</dbReference>
<dbReference type="InterPro" id="IPR050447">
    <property type="entry name" value="Erg6_SMT_methyltransf"/>
</dbReference>
<keyword evidence="5" id="KW-1185">Reference proteome</keyword>
<reference evidence="3 6" key="2">
    <citation type="submission" date="2020-08" db="EMBL/GenBank/DDBJ databases">
        <title>Sequencing the genomes of 1000 actinobacteria strains.</title>
        <authorList>
            <person name="Klenk H.-P."/>
        </authorList>
    </citation>
    <scope>NUCLEOTIDE SEQUENCE [LARGE SCALE GENOMIC DNA]</scope>
    <source>
        <strain evidence="3 6">DSM 16678</strain>
    </source>
</reference>
<dbReference type="GO" id="GO:0032259">
    <property type="term" value="P:methylation"/>
    <property type="evidence" value="ECO:0007669"/>
    <property type="project" value="UniProtKB-KW"/>
</dbReference>
<dbReference type="GO" id="GO:0008757">
    <property type="term" value="F:S-adenosylmethionine-dependent methyltransferase activity"/>
    <property type="evidence" value="ECO:0007669"/>
    <property type="project" value="InterPro"/>
</dbReference>
<evidence type="ECO:0000313" key="5">
    <source>
        <dbReference type="Proteomes" id="UP000247602"/>
    </source>
</evidence>
<dbReference type="PANTHER" id="PTHR44068">
    <property type="entry name" value="ZGC:194242"/>
    <property type="match status" value="1"/>
</dbReference>
<evidence type="ECO:0000313" key="6">
    <source>
        <dbReference type="Proteomes" id="UP000580718"/>
    </source>
</evidence>
<gene>
    <name evidence="4" type="ORF">DMO24_09065</name>
    <name evidence="3" type="ORF">FHX36_003877</name>
</gene>
<comment type="caution">
    <text evidence="4">The sequence shown here is derived from an EMBL/GenBank/DDBJ whole genome shotgun (WGS) entry which is preliminary data.</text>
</comment>
<dbReference type="CDD" id="cd02440">
    <property type="entry name" value="AdoMet_MTases"/>
    <property type="match status" value="1"/>
</dbReference>
<name>A0A323VAM1_9ACTN</name>
<dbReference type="Proteomes" id="UP000247602">
    <property type="component" value="Unassembled WGS sequence"/>
</dbReference>
<dbReference type="AlphaFoldDB" id="A0A323VAM1"/>
<protein>
    <submittedName>
        <fullName evidence="3 4">SAM-dependent methyltransferase</fullName>
    </submittedName>
</protein>
<evidence type="ECO:0000313" key="3">
    <source>
        <dbReference type="EMBL" id="MBB3678142.1"/>
    </source>
</evidence>
<proteinExistence type="predicted"/>
<dbReference type="InterPro" id="IPR029063">
    <property type="entry name" value="SAM-dependent_MTases_sf"/>
</dbReference>
<keyword evidence="1 4" id="KW-0808">Transferase</keyword>
<organism evidence="4 5">
    <name type="scientific">Modestobacter versicolor</name>
    <dbReference type="NCBI Taxonomy" id="429133"/>
    <lineage>
        <taxon>Bacteria</taxon>
        <taxon>Bacillati</taxon>
        <taxon>Actinomycetota</taxon>
        <taxon>Actinomycetes</taxon>
        <taxon>Geodermatophilales</taxon>
        <taxon>Geodermatophilaceae</taxon>
        <taxon>Modestobacter</taxon>
    </lineage>
</organism>
<reference evidence="4 5" key="1">
    <citation type="submission" date="2018-06" db="EMBL/GenBank/DDBJ databases">
        <title>Draft genome sequence of Modestobacter versicolor CP153-2.</title>
        <authorList>
            <person name="Gundlapally S.R."/>
        </authorList>
    </citation>
    <scope>NUCLEOTIDE SEQUENCE [LARGE SCALE GENOMIC DNA]</scope>
    <source>
        <strain evidence="4 5">CP153-2</strain>
    </source>
</reference>
<dbReference type="PANTHER" id="PTHR44068:SF11">
    <property type="entry name" value="GERANYL DIPHOSPHATE 2-C-METHYLTRANSFERASE"/>
    <property type="match status" value="1"/>
</dbReference>
<dbReference type="EMBL" id="QKNV01000073">
    <property type="protein sequence ID" value="PZA21681.1"/>
    <property type="molecule type" value="Genomic_DNA"/>
</dbReference>
<evidence type="ECO:0000313" key="4">
    <source>
        <dbReference type="EMBL" id="PZA21681.1"/>
    </source>
</evidence>
<dbReference type="OrthoDB" id="9804312at2"/>
<dbReference type="Pfam" id="PF08241">
    <property type="entry name" value="Methyltransf_11"/>
    <property type="match status" value="1"/>
</dbReference>
<sequence>MRGEADLAAYYDQDAPRRLTRAVDPERVERRQEFARLLTGEQRHRVLELGAGPGVDAAELHRAGLQVTAVDLSVTAAGLCRSAGVDAAVASVLALPFADGAFDAGWTMSTLLHVPDADVHRALEEVARVLRPGAPLAVGLWAGADVEGPRPDDDFDPPRFFSLRSDARVRQVLGRHGRVERFDTWSPAGSPDATYQWCLLRLP</sequence>
<dbReference type="Proteomes" id="UP000580718">
    <property type="component" value="Unassembled WGS sequence"/>
</dbReference>
<accession>A0A323VAM1</accession>